<reference evidence="1" key="1">
    <citation type="journal article" date="2022" name="bioRxiv">
        <title>Sequencing and chromosome-scale assembly of the giantPleurodeles waltlgenome.</title>
        <authorList>
            <person name="Brown T."/>
            <person name="Elewa A."/>
            <person name="Iarovenko S."/>
            <person name="Subramanian E."/>
            <person name="Araus A.J."/>
            <person name="Petzold A."/>
            <person name="Susuki M."/>
            <person name="Suzuki K.-i.T."/>
            <person name="Hayashi T."/>
            <person name="Toyoda A."/>
            <person name="Oliveira C."/>
            <person name="Osipova E."/>
            <person name="Leigh N.D."/>
            <person name="Simon A."/>
            <person name="Yun M.H."/>
        </authorList>
    </citation>
    <scope>NUCLEOTIDE SEQUENCE</scope>
    <source>
        <strain evidence="1">20211129_DDA</strain>
        <tissue evidence="1">Liver</tissue>
    </source>
</reference>
<comment type="caution">
    <text evidence="1">The sequence shown here is derived from an EMBL/GenBank/DDBJ whole genome shotgun (WGS) entry which is preliminary data.</text>
</comment>
<dbReference type="AlphaFoldDB" id="A0AAV7RY40"/>
<dbReference type="Proteomes" id="UP001066276">
    <property type="component" value="Chromosome 5"/>
</dbReference>
<sequence length="185" mass="20088">MYCGPRSLCQVPRSAGCGVRYVHLRVLKMVVCSFPCRLDCWGMQCSSPITLPRSMCCGRQSSLCASPGTKNGNIQLPLPHGLLGDVVRPPNHFAKFPVLRDAEFVMCASGCRKWQYAASPAAWTAWRCSVARSLCQVPCTAGCGVRYVRLLGAENFGMQLPLPPGLLGDVVRTHLSLCQVPCATE</sequence>
<protein>
    <submittedName>
        <fullName evidence="1">Uncharacterized protein</fullName>
    </submittedName>
</protein>
<gene>
    <name evidence="1" type="ORF">NDU88_009355</name>
</gene>
<evidence type="ECO:0000313" key="2">
    <source>
        <dbReference type="Proteomes" id="UP001066276"/>
    </source>
</evidence>
<proteinExistence type="predicted"/>
<dbReference type="EMBL" id="JANPWB010000009">
    <property type="protein sequence ID" value="KAJ1156637.1"/>
    <property type="molecule type" value="Genomic_DNA"/>
</dbReference>
<name>A0AAV7RY40_PLEWA</name>
<keyword evidence="2" id="KW-1185">Reference proteome</keyword>
<evidence type="ECO:0000313" key="1">
    <source>
        <dbReference type="EMBL" id="KAJ1156637.1"/>
    </source>
</evidence>
<organism evidence="1 2">
    <name type="scientific">Pleurodeles waltl</name>
    <name type="common">Iberian ribbed newt</name>
    <dbReference type="NCBI Taxonomy" id="8319"/>
    <lineage>
        <taxon>Eukaryota</taxon>
        <taxon>Metazoa</taxon>
        <taxon>Chordata</taxon>
        <taxon>Craniata</taxon>
        <taxon>Vertebrata</taxon>
        <taxon>Euteleostomi</taxon>
        <taxon>Amphibia</taxon>
        <taxon>Batrachia</taxon>
        <taxon>Caudata</taxon>
        <taxon>Salamandroidea</taxon>
        <taxon>Salamandridae</taxon>
        <taxon>Pleurodelinae</taxon>
        <taxon>Pleurodeles</taxon>
    </lineage>
</organism>
<accession>A0AAV7RY40</accession>